<dbReference type="InterPro" id="IPR000326">
    <property type="entry name" value="PAP2/HPO"/>
</dbReference>
<evidence type="ECO:0000259" key="1">
    <source>
        <dbReference type="Pfam" id="PF01569"/>
    </source>
</evidence>
<feature type="domain" description="Phosphatidic acid phosphatase type 2/haloperoxidase" evidence="1">
    <location>
        <begin position="299"/>
        <end position="422"/>
    </location>
</feature>
<keyword evidence="3" id="KW-1185">Reference proteome</keyword>
<dbReference type="Gene3D" id="1.10.606.20">
    <property type="match status" value="1"/>
</dbReference>
<dbReference type="AlphaFoldDB" id="A0A4V1M5H4"/>
<dbReference type="Proteomes" id="UP000289455">
    <property type="component" value="Unassembled WGS sequence"/>
</dbReference>
<dbReference type="CDD" id="cd03398">
    <property type="entry name" value="PAP2_haloperoxidase"/>
    <property type="match status" value="1"/>
</dbReference>
<dbReference type="RefSeq" id="WP_129026821.1">
    <property type="nucleotide sequence ID" value="NZ_SDHY01000003.1"/>
</dbReference>
<protein>
    <submittedName>
        <fullName evidence="2">Phosphatase PAP2 family protein</fullName>
    </submittedName>
</protein>
<dbReference type="InterPro" id="IPR036938">
    <property type="entry name" value="PAP2/HPO_sf"/>
</dbReference>
<dbReference type="SUPFAM" id="SSF48317">
    <property type="entry name" value="Acid phosphatase/Vanadium-dependent haloperoxidase"/>
    <property type="match status" value="1"/>
</dbReference>
<reference evidence="2 3" key="1">
    <citation type="submission" date="2019-01" db="EMBL/GenBank/DDBJ databases">
        <title>Cytophagaceae bacterium strain CAR-16.</title>
        <authorList>
            <person name="Chen W.-M."/>
        </authorList>
    </citation>
    <scope>NUCLEOTIDE SEQUENCE [LARGE SCALE GENOMIC DNA]</scope>
    <source>
        <strain evidence="2 3">CAR-16</strain>
    </source>
</reference>
<organism evidence="2 3">
    <name type="scientific">Aquirufa rosea</name>
    <dbReference type="NCBI Taxonomy" id="2509241"/>
    <lineage>
        <taxon>Bacteria</taxon>
        <taxon>Pseudomonadati</taxon>
        <taxon>Bacteroidota</taxon>
        <taxon>Cytophagia</taxon>
        <taxon>Cytophagales</taxon>
        <taxon>Flectobacillaceae</taxon>
        <taxon>Aquirufa</taxon>
    </lineage>
</organism>
<accession>A0A4V1M5H4</accession>
<dbReference type="Pfam" id="PF01569">
    <property type="entry name" value="PAP2"/>
    <property type="match status" value="1"/>
</dbReference>
<sequence>MKKWVLIFSVIACWACKPEAKKLEFAGTEIDKVVQEMTEMMIHDVSNPPLAMRFFSYASLAGYQVMTEADPNLDAFQYKLNDYPKFDKGAPIEAPEFTAMLAMMEVSQKMQPSGNRIKAFELRYIDSCRKEGLSDKIIQSSTQKAQAVAKGILAYAKADGYNKLSNFPRYTPKKSPGSWYSTPPGYFPAVEPYFYRIRTFSLDTNKITEVPAPAPYSESKNSTFYQLSKAVFEANKSEENLKIAAFWDCNPFALNDQGHLLIGMKKISPGAHWMGIAGIASAQKKISFGNSLGIRTALATSLMDAFWICWREKYHSHRIRPETAIRKLIDPGWKPFLQTPPFPEYPSGHSTVSTTAAIVLTHFFGPNFAYTDTVEKRYGIDDRSFKSFEAAAQEASISRFYGGIHYMDGIQAGQLQGQMIGKNFLTLLKHEN</sequence>
<comment type="caution">
    <text evidence="2">The sequence shown here is derived from an EMBL/GenBank/DDBJ whole genome shotgun (WGS) entry which is preliminary data.</text>
</comment>
<evidence type="ECO:0000313" key="2">
    <source>
        <dbReference type="EMBL" id="RXK49724.1"/>
    </source>
</evidence>
<evidence type="ECO:0000313" key="3">
    <source>
        <dbReference type="Proteomes" id="UP000289455"/>
    </source>
</evidence>
<dbReference type="PANTHER" id="PTHR34599:SF1">
    <property type="entry name" value="PHOSPHATIDIC ACID PHOSPHATASE TYPE 2_HALOPEROXIDASE DOMAIN-CONTAINING PROTEIN"/>
    <property type="match status" value="1"/>
</dbReference>
<gene>
    <name evidence="2" type="ORF">ESB04_05985</name>
</gene>
<dbReference type="PANTHER" id="PTHR34599">
    <property type="entry name" value="PEROXIDASE-RELATED"/>
    <property type="match status" value="1"/>
</dbReference>
<proteinExistence type="predicted"/>
<name>A0A4V1M5H4_9BACT</name>
<dbReference type="EMBL" id="SDHY01000003">
    <property type="protein sequence ID" value="RXK49724.1"/>
    <property type="molecule type" value="Genomic_DNA"/>
</dbReference>
<dbReference type="InterPro" id="IPR052559">
    <property type="entry name" value="V-haloperoxidase"/>
</dbReference>
<dbReference type="OrthoDB" id="7793240at2"/>